<protein>
    <submittedName>
        <fullName evidence="3">Unannotated protein</fullName>
    </submittedName>
</protein>
<keyword evidence="1" id="KW-1133">Transmembrane helix</keyword>
<dbReference type="EMBL" id="CAETWZ010000079">
    <property type="protein sequence ID" value="CAB4368077.1"/>
    <property type="molecule type" value="Genomic_DNA"/>
</dbReference>
<dbReference type="Pfam" id="PF10531">
    <property type="entry name" value="SLBB"/>
    <property type="match status" value="1"/>
</dbReference>
<feature type="domain" description="Helix-hairpin-helix DNA-binding motif class 1" evidence="2">
    <location>
        <begin position="186"/>
        <end position="205"/>
    </location>
</feature>
<sequence length="238" mass="24684">MDIPNWNAIKNHFSYWVAFVGKARLVISFLASIVAAIGIWLLVRPSAPLVEAVVPHASGVGIVVPLSTLPTPLTVRIHVAGAVVHPGVYTVSSSARVVDAVRAAGGATSRADLERINLAQTIVDTEQVFVPSRSSRTTKVTVAPRLRPSRTTIPVVASTAPGSVPSATSSVATTAPLINLNSATAAQLDTLPGVGPSTAKAIISYRNRKGPFGKVEDLLNVPGIGPAKVAAIRDQVTV</sequence>
<proteinExistence type="predicted"/>
<dbReference type="InterPro" id="IPR010994">
    <property type="entry name" value="RuvA_2-like"/>
</dbReference>
<reference evidence="3" key="1">
    <citation type="submission" date="2020-05" db="EMBL/GenBank/DDBJ databases">
        <authorList>
            <person name="Chiriac C."/>
            <person name="Salcher M."/>
            <person name="Ghai R."/>
            <person name="Kavagutti S V."/>
        </authorList>
    </citation>
    <scope>NUCLEOTIDE SEQUENCE</scope>
</reference>
<feature type="domain" description="Helix-hairpin-helix DNA-binding motif class 1" evidence="2">
    <location>
        <begin position="216"/>
        <end position="235"/>
    </location>
</feature>
<dbReference type="SUPFAM" id="SSF47781">
    <property type="entry name" value="RuvA domain 2-like"/>
    <property type="match status" value="1"/>
</dbReference>
<evidence type="ECO:0000313" key="3">
    <source>
        <dbReference type="EMBL" id="CAB4368077.1"/>
    </source>
</evidence>
<dbReference type="NCBIfam" id="TIGR00426">
    <property type="entry name" value="competence protein ComEA helix-hairpin-helix repeat region"/>
    <property type="match status" value="1"/>
</dbReference>
<name>A0A6J6AGV1_9ZZZZ</name>
<dbReference type="GO" id="GO:0006281">
    <property type="term" value="P:DNA repair"/>
    <property type="evidence" value="ECO:0007669"/>
    <property type="project" value="InterPro"/>
</dbReference>
<dbReference type="InterPro" id="IPR003583">
    <property type="entry name" value="Hlx-hairpin-Hlx_DNA-bd_motif"/>
</dbReference>
<keyword evidence="1" id="KW-0812">Transmembrane</keyword>
<dbReference type="GO" id="GO:0015627">
    <property type="term" value="C:type II protein secretion system complex"/>
    <property type="evidence" value="ECO:0007669"/>
    <property type="project" value="TreeGrafter"/>
</dbReference>
<dbReference type="PANTHER" id="PTHR21180">
    <property type="entry name" value="ENDONUCLEASE/EXONUCLEASE/PHOSPHATASE FAMILY DOMAIN-CONTAINING PROTEIN 1"/>
    <property type="match status" value="1"/>
</dbReference>
<dbReference type="GO" id="GO:0015628">
    <property type="term" value="P:protein secretion by the type II secretion system"/>
    <property type="evidence" value="ECO:0007669"/>
    <property type="project" value="TreeGrafter"/>
</dbReference>
<keyword evidence="1" id="KW-0472">Membrane</keyword>
<organism evidence="3">
    <name type="scientific">freshwater metagenome</name>
    <dbReference type="NCBI Taxonomy" id="449393"/>
    <lineage>
        <taxon>unclassified sequences</taxon>
        <taxon>metagenomes</taxon>
        <taxon>ecological metagenomes</taxon>
    </lineage>
</organism>
<dbReference type="Gene3D" id="3.10.560.10">
    <property type="entry name" value="Outer membrane lipoprotein wza domain like"/>
    <property type="match status" value="1"/>
</dbReference>
<evidence type="ECO:0000259" key="2">
    <source>
        <dbReference type="SMART" id="SM00278"/>
    </source>
</evidence>
<gene>
    <name evidence="3" type="ORF">UFOPK4179_00871</name>
</gene>
<evidence type="ECO:0000256" key="1">
    <source>
        <dbReference type="SAM" id="Phobius"/>
    </source>
</evidence>
<dbReference type="GO" id="GO:0003677">
    <property type="term" value="F:DNA binding"/>
    <property type="evidence" value="ECO:0007669"/>
    <property type="project" value="InterPro"/>
</dbReference>
<dbReference type="InterPro" id="IPR019554">
    <property type="entry name" value="Soluble_ligand-bd"/>
</dbReference>
<dbReference type="Pfam" id="PF12836">
    <property type="entry name" value="HHH_3"/>
    <property type="match status" value="1"/>
</dbReference>
<dbReference type="Gene3D" id="1.10.150.320">
    <property type="entry name" value="Photosystem II 12 kDa extrinsic protein"/>
    <property type="match status" value="1"/>
</dbReference>
<dbReference type="AlphaFoldDB" id="A0A6J6AGV1"/>
<feature type="transmembrane region" description="Helical" evidence="1">
    <location>
        <begin position="23"/>
        <end position="43"/>
    </location>
</feature>
<dbReference type="SMART" id="SM00278">
    <property type="entry name" value="HhH1"/>
    <property type="match status" value="2"/>
</dbReference>
<dbReference type="InterPro" id="IPR051675">
    <property type="entry name" value="Endo/Exo/Phosphatase_dom_1"/>
</dbReference>
<dbReference type="PANTHER" id="PTHR21180:SF32">
    <property type="entry name" value="ENDONUCLEASE_EXONUCLEASE_PHOSPHATASE FAMILY DOMAIN-CONTAINING PROTEIN 1"/>
    <property type="match status" value="1"/>
</dbReference>
<accession>A0A6J6AGV1</accession>
<dbReference type="InterPro" id="IPR004509">
    <property type="entry name" value="Competence_ComEA_HhH"/>
</dbReference>